<gene>
    <name evidence="1" type="ORF">SDC9_116947</name>
</gene>
<accession>A0A645BX77</accession>
<name>A0A645BX77_9ZZZZ</name>
<proteinExistence type="predicted"/>
<dbReference type="AlphaFoldDB" id="A0A645BX77"/>
<dbReference type="InterPro" id="IPR032544">
    <property type="entry name" value="DUF4945"/>
</dbReference>
<reference evidence="1" key="1">
    <citation type="submission" date="2019-08" db="EMBL/GenBank/DDBJ databases">
        <authorList>
            <person name="Kucharzyk K."/>
            <person name="Murdoch R.W."/>
            <person name="Higgins S."/>
            <person name="Loffler F."/>
        </authorList>
    </citation>
    <scope>NUCLEOTIDE SEQUENCE</scope>
</reference>
<sequence>MKARIFIVLSLLFLFSACEYDIVDSKPGEPINTVSNLKHIISGQQITLTWDLPNSYPNDVIKPVSVFIRVTRTSKEKQSAEYPLYSPSALNAGTFTITNDPKSFIYDQYDPKYTYRFTVKIVGKVNVTSRNFSDTRYSSGAVIEIK</sequence>
<evidence type="ECO:0000313" key="1">
    <source>
        <dbReference type="EMBL" id="MPM69999.1"/>
    </source>
</evidence>
<dbReference type="Pfam" id="PF16303">
    <property type="entry name" value="DUF4945"/>
    <property type="match status" value="1"/>
</dbReference>
<dbReference type="PROSITE" id="PS51257">
    <property type="entry name" value="PROKAR_LIPOPROTEIN"/>
    <property type="match status" value="1"/>
</dbReference>
<evidence type="ECO:0008006" key="2">
    <source>
        <dbReference type="Google" id="ProtNLM"/>
    </source>
</evidence>
<protein>
    <recommendedName>
        <fullName evidence="2">DUF4945 domain-containing protein</fullName>
    </recommendedName>
</protein>
<dbReference type="EMBL" id="VSSQ01023207">
    <property type="protein sequence ID" value="MPM69999.1"/>
    <property type="molecule type" value="Genomic_DNA"/>
</dbReference>
<comment type="caution">
    <text evidence="1">The sequence shown here is derived from an EMBL/GenBank/DDBJ whole genome shotgun (WGS) entry which is preliminary data.</text>
</comment>
<dbReference type="InterPro" id="IPR036116">
    <property type="entry name" value="FN3_sf"/>
</dbReference>
<dbReference type="SUPFAM" id="SSF49265">
    <property type="entry name" value="Fibronectin type III"/>
    <property type="match status" value="1"/>
</dbReference>
<organism evidence="1">
    <name type="scientific">bioreactor metagenome</name>
    <dbReference type="NCBI Taxonomy" id="1076179"/>
    <lineage>
        <taxon>unclassified sequences</taxon>
        <taxon>metagenomes</taxon>
        <taxon>ecological metagenomes</taxon>
    </lineage>
</organism>